<dbReference type="InterPro" id="IPR045191">
    <property type="entry name" value="MBR1/2-like"/>
</dbReference>
<dbReference type="Pfam" id="PF13639">
    <property type="entry name" value="zf-RING_2"/>
    <property type="match status" value="1"/>
</dbReference>
<feature type="compositionally biased region" description="Polar residues" evidence="9">
    <location>
        <begin position="139"/>
        <end position="180"/>
    </location>
</feature>
<protein>
    <recommendedName>
        <fullName evidence="2">RING-type E3 ubiquitin transferase</fullName>
        <ecNumber evidence="2">2.3.2.27</ecNumber>
    </recommendedName>
</protein>
<evidence type="ECO:0000256" key="8">
    <source>
        <dbReference type="PROSITE-ProRule" id="PRU00175"/>
    </source>
</evidence>
<evidence type="ECO:0000256" key="3">
    <source>
        <dbReference type="ARBA" id="ARBA00022679"/>
    </source>
</evidence>
<organism evidence="11 12">
    <name type="scientific">Brassica napus</name>
    <name type="common">Rape</name>
    <dbReference type="NCBI Taxonomy" id="3708"/>
    <lineage>
        <taxon>Eukaryota</taxon>
        <taxon>Viridiplantae</taxon>
        <taxon>Streptophyta</taxon>
        <taxon>Embryophyta</taxon>
        <taxon>Tracheophyta</taxon>
        <taxon>Spermatophyta</taxon>
        <taxon>Magnoliopsida</taxon>
        <taxon>eudicotyledons</taxon>
        <taxon>Gunneridae</taxon>
        <taxon>Pentapetalae</taxon>
        <taxon>rosids</taxon>
        <taxon>malvids</taxon>
        <taxon>Brassicales</taxon>
        <taxon>Brassicaceae</taxon>
        <taxon>Brassiceae</taxon>
        <taxon>Brassica</taxon>
    </lineage>
</organism>
<feature type="domain" description="RING-type" evidence="10">
    <location>
        <begin position="692"/>
        <end position="733"/>
    </location>
</feature>
<evidence type="ECO:0000256" key="7">
    <source>
        <dbReference type="ARBA" id="ARBA00022833"/>
    </source>
</evidence>
<sequence length="739" mass="81457">MNRTFAFKKKRKSRRRLRIVQRKRHPPPSFQFRGEIRFSFDLDSFRIVLDLMHLRQDGQIGRLTHFRSSILLELKQTLKEGCSCDVLNGILKVLVIFDRVRLCSIRVMNPMQGPRNSDVNQGDNEPVYNTEMNPLVDNEFSNSGTPSGRPTYASSTSQNHNWWRFGESSSASGMETNHQLPQDGYAGGYMRDGPSFLRGSGANAMPQHVNMSMDMDSDGYGAQTSGVVFRHSNYGSSLGSSVQAAGESSSGPASSLGLWGSSCKRKALEGVPSSSFSGETPDFVSQNENAGHPRYGASTPSQTSPNVTSNHFGRTEPMFGGARSVASTNAFHSVRNTDISSRPGRRLNPRQPQESVAFSISLGGTSVRPTGSLQQNILLNAPSSVDPLDVRSTAFASGSSSGEHPTNIVHHPALTRNIHQFSWDRGSGSSGVEMPQWETPRSNPEQPTMFAPPTDIRNPVHDQSMWSFTRGSPVDSPFASRGGPSSAIHGQQQPSNPAWIPPQSGPIHNPTRASELSPWSLFPSIESQSASHGPLLPTGPSLSSNEAAMPSSSNSRSHRSRQRRSGLLSERQNELLHLRHLGRSLAADSDGRNHLISEIRQVLSAMRRGESLRIEDYMVLDPLIFQGMTEMHDRHREMRLDVDNMSYEELLALGERIGDVSTGLSEDVILKTMKQHKCTSSSPELHQYMEPCCICQEEYAEGDDLGTLECGHEFHKDCIKQWVMLKNLCPICKTVALTT</sequence>
<feature type="compositionally biased region" description="Polar residues" evidence="9">
    <location>
        <begin position="298"/>
        <end position="312"/>
    </location>
</feature>
<feature type="region of interest" description="Disordered" evidence="9">
    <location>
        <begin position="421"/>
        <end position="515"/>
    </location>
</feature>
<feature type="region of interest" description="Disordered" evidence="9">
    <location>
        <begin position="269"/>
        <end position="321"/>
    </location>
</feature>
<feature type="region of interest" description="Disordered" evidence="9">
    <location>
        <begin position="137"/>
        <end position="192"/>
    </location>
</feature>
<evidence type="ECO:0000256" key="5">
    <source>
        <dbReference type="ARBA" id="ARBA00022771"/>
    </source>
</evidence>
<keyword evidence="4" id="KW-0479">Metal-binding</keyword>
<evidence type="ECO:0000313" key="11">
    <source>
        <dbReference type="EMBL" id="KAH0867561.1"/>
    </source>
</evidence>
<dbReference type="PROSITE" id="PS50089">
    <property type="entry name" value="ZF_RING_2"/>
    <property type="match status" value="1"/>
</dbReference>
<evidence type="ECO:0000256" key="6">
    <source>
        <dbReference type="ARBA" id="ARBA00022786"/>
    </source>
</evidence>
<dbReference type="InterPro" id="IPR001841">
    <property type="entry name" value="Znf_RING"/>
</dbReference>
<accession>A0ABQ7YH60</accession>
<evidence type="ECO:0000256" key="2">
    <source>
        <dbReference type="ARBA" id="ARBA00012483"/>
    </source>
</evidence>
<keyword evidence="5 8" id="KW-0863">Zinc-finger</keyword>
<keyword evidence="7" id="KW-0862">Zinc</keyword>
<evidence type="ECO:0000313" key="12">
    <source>
        <dbReference type="Proteomes" id="UP000824890"/>
    </source>
</evidence>
<dbReference type="Gene3D" id="3.30.40.10">
    <property type="entry name" value="Zinc/RING finger domain, C3HC4 (zinc finger)"/>
    <property type="match status" value="1"/>
</dbReference>
<evidence type="ECO:0000256" key="1">
    <source>
        <dbReference type="ARBA" id="ARBA00000900"/>
    </source>
</evidence>
<comment type="catalytic activity">
    <reaction evidence="1">
        <text>S-ubiquitinyl-[E2 ubiquitin-conjugating enzyme]-L-cysteine + [acceptor protein]-L-lysine = [E2 ubiquitin-conjugating enzyme]-L-cysteine + N(6)-ubiquitinyl-[acceptor protein]-L-lysine.</text>
        <dbReference type="EC" id="2.3.2.27"/>
    </reaction>
</comment>
<dbReference type="SMART" id="SM00184">
    <property type="entry name" value="RING"/>
    <property type="match status" value="1"/>
</dbReference>
<dbReference type="EMBL" id="JAGKQM010000017">
    <property type="protein sequence ID" value="KAH0867561.1"/>
    <property type="molecule type" value="Genomic_DNA"/>
</dbReference>
<dbReference type="CDD" id="cd23113">
    <property type="entry name" value="RING-H2_MBR"/>
    <property type="match status" value="1"/>
</dbReference>
<comment type="caution">
    <text evidence="11">The sequence shown here is derived from an EMBL/GenBank/DDBJ whole genome shotgun (WGS) entry which is preliminary data.</text>
</comment>
<dbReference type="SUPFAM" id="SSF57850">
    <property type="entry name" value="RING/U-box"/>
    <property type="match status" value="1"/>
</dbReference>
<evidence type="ECO:0000256" key="9">
    <source>
        <dbReference type="SAM" id="MobiDB-lite"/>
    </source>
</evidence>
<name>A0ABQ7YH60_BRANA</name>
<keyword evidence="12" id="KW-1185">Reference proteome</keyword>
<keyword evidence="3" id="KW-0808">Transferase</keyword>
<dbReference type="Proteomes" id="UP000824890">
    <property type="component" value="Unassembled WGS sequence"/>
</dbReference>
<dbReference type="EC" id="2.3.2.27" evidence="2"/>
<evidence type="ECO:0000259" key="10">
    <source>
        <dbReference type="PROSITE" id="PS50089"/>
    </source>
</evidence>
<feature type="region of interest" description="Disordered" evidence="9">
    <location>
        <begin position="527"/>
        <end position="567"/>
    </location>
</feature>
<evidence type="ECO:0000256" key="4">
    <source>
        <dbReference type="ARBA" id="ARBA00022723"/>
    </source>
</evidence>
<feature type="region of interest" description="Disordered" evidence="9">
    <location>
        <begin position="333"/>
        <end position="353"/>
    </location>
</feature>
<keyword evidence="6" id="KW-0833">Ubl conjugation pathway</keyword>
<proteinExistence type="predicted"/>
<dbReference type="InterPro" id="IPR013083">
    <property type="entry name" value="Znf_RING/FYVE/PHD"/>
</dbReference>
<reference evidence="11 12" key="1">
    <citation type="submission" date="2021-05" db="EMBL/GenBank/DDBJ databases">
        <title>Genome Assembly of Synthetic Allotetraploid Brassica napus Reveals Homoeologous Exchanges between Subgenomes.</title>
        <authorList>
            <person name="Davis J.T."/>
        </authorList>
    </citation>
    <scope>NUCLEOTIDE SEQUENCE [LARGE SCALE GENOMIC DNA]</scope>
    <source>
        <strain evidence="12">cv. Da-Ae</strain>
        <tissue evidence="11">Seedling</tissue>
    </source>
</reference>
<gene>
    <name evidence="11" type="ORF">HID58_074583</name>
</gene>
<dbReference type="PANTHER" id="PTHR22937">
    <property type="entry name" value="E3 UBIQUITIN-PROTEIN LIGASE RNF165"/>
    <property type="match status" value="1"/>
</dbReference>
<dbReference type="PANTHER" id="PTHR22937:SF224">
    <property type="entry name" value="E3 UBIQUITIN-PROTEIN LIGASE MBR1-RELATED"/>
    <property type="match status" value="1"/>
</dbReference>
<feature type="compositionally biased region" description="Polar residues" evidence="9">
    <location>
        <begin position="272"/>
        <end position="289"/>
    </location>
</feature>